<feature type="domain" description="Nephrocystin 3-like N-terminal" evidence="2">
    <location>
        <begin position="105"/>
        <end position="153"/>
    </location>
</feature>
<proteinExistence type="predicted"/>
<dbReference type="InParanoid" id="W4JNX9"/>
<sequence>MLGLTDETGVKVADVKVDLISTLPTDLLEKVDDAVASMAGTTFAAVSGQVDSGASAAQAGYNDAQMIGDCIPALARTLQTAATIVRTVSKLTVQRRFVPDRLNAFIVDQFEHVYVLIDALDECTNTETLTMLKWIEEVVRILGSGLRLLVTSRQEGDIEKSLGQLCTQGHTKLANRREEIKASVMKNAQGMFGLAALQIEDLSKCHNWAQMKKSLDRPLKTSFEMYYQILNRLDSGEREDALHIL</sequence>
<dbReference type="KEGG" id="hir:HETIRDRAFT_455913"/>
<dbReference type="Proteomes" id="UP000030671">
    <property type="component" value="Unassembled WGS sequence"/>
</dbReference>
<dbReference type="EMBL" id="KI925466">
    <property type="protein sequence ID" value="ETW75262.1"/>
    <property type="molecule type" value="Genomic_DNA"/>
</dbReference>
<reference evidence="3 4" key="1">
    <citation type="journal article" date="2012" name="New Phytol.">
        <title>Insight into trade-off between wood decay and parasitism from the genome of a fungal forest pathogen.</title>
        <authorList>
            <person name="Olson A."/>
            <person name="Aerts A."/>
            <person name="Asiegbu F."/>
            <person name="Belbahri L."/>
            <person name="Bouzid O."/>
            <person name="Broberg A."/>
            <person name="Canback B."/>
            <person name="Coutinho P.M."/>
            <person name="Cullen D."/>
            <person name="Dalman K."/>
            <person name="Deflorio G."/>
            <person name="van Diepen L.T."/>
            <person name="Dunand C."/>
            <person name="Duplessis S."/>
            <person name="Durling M."/>
            <person name="Gonthier P."/>
            <person name="Grimwood J."/>
            <person name="Fossdal C.G."/>
            <person name="Hansson D."/>
            <person name="Henrissat B."/>
            <person name="Hietala A."/>
            <person name="Himmelstrand K."/>
            <person name="Hoffmeister D."/>
            <person name="Hogberg N."/>
            <person name="James T.Y."/>
            <person name="Karlsson M."/>
            <person name="Kohler A."/>
            <person name="Kues U."/>
            <person name="Lee Y.H."/>
            <person name="Lin Y.C."/>
            <person name="Lind M."/>
            <person name="Lindquist E."/>
            <person name="Lombard V."/>
            <person name="Lucas S."/>
            <person name="Lunden K."/>
            <person name="Morin E."/>
            <person name="Murat C."/>
            <person name="Park J."/>
            <person name="Raffaello T."/>
            <person name="Rouze P."/>
            <person name="Salamov A."/>
            <person name="Schmutz J."/>
            <person name="Solheim H."/>
            <person name="Stahlberg J."/>
            <person name="Velez H."/>
            <person name="de Vries R.P."/>
            <person name="Wiebenga A."/>
            <person name="Woodward S."/>
            <person name="Yakovlev I."/>
            <person name="Garbelotto M."/>
            <person name="Martin F."/>
            <person name="Grigoriev I.V."/>
            <person name="Stenlid J."/>
        </authorList>
    </citation>
    <scope>NUCLEOTIDE SEQUENCE [LARGE SCALE GENOMIC DNA]</scope>
    <source>
        <strain evidence="3 4">TC 32-1</strain>
    </source>
</reference>
<evidence type="ECO:0000313" key="4">
    <source>
        <dbReference type="Proteomes" id="UP000030671"/>
    </source>
</evidence>
<keyword evidence="4" id="KW-1185">Reference proteome</keyword>
<dbReference type="STRING" id="747525.W4JNX9"/>
<dbReference type="PANTHER" id="PTHR10039:SF16">
    <property type="entry name" value="GPI INOSITOL-DEACYLASE"/>
    <property type="match status" value="1"/>
</dbReference>
<evidence type="ECO:0000256" key="1">
    <source>
        <dbReference type="ARBA" id="ARBA00022737"/>
    </source>
</evidence>
<keyword evidence="1" id="KW-0677">Repeat</keyword>
<protein>
    <recommendedName>
        <fullName evidence="2">Nephrocystin 3-like N-terminal domain-containing protein</fullName>
    </recommendedName>
</protein>
<dbReference type="RefSeq" id="XP_009552697.1">
    <property type="nucleotide sequence ID" value="XM_009554402.1"/>
</dbReference>
<gene>
    <name evidence="3" type="ORF">HETIRDRAFT_455913</name>
</gene>
<dbReference type="OrthoDB" id="7464126at2759"/>
<accession>W4JNX9</accession>
<dbReference type="GeneID" id="20676681"/>
<evidence type="ECO:0000313" key="3">
    <source>
        <dbReference type="EMBL" id="ETW75262.1"/>
    </source>
</evidence>
<evidence type="ECO:0000259" key="2">
    <source>
        <dbReference type="Pfam" id="PF24883"/>
    </source>
</evidence>
<dbReference type="AlphaFoldDB" id="W4JNX9"/>
<dbReference type="InterPro" id="IPR056884">
    <property type="entry name" value="NPHP3-like_N"/>
</dbReference>
<name>W4JNX9_HETIT</name>
<dbReference type="PANTHER" id="PTHR10039">
    <property type="entry name" value="AMELOGENIN"/>
    <property type="match status" value="1"/>
</dbReference>
<dbReference type="Pfam" id="PF24883">
    <property type="entry name" value="NPHP3_N"/>
    <property type="match status" value="1"/>
</dbReference>
<dbReference type="HOGENOM" id="CLU_1133709_0_0_1"/>
<organism evidence="3 4">
    <name type="scientific">Heterobasidion irregulare (strain TC 32-1)</name>
    <dbReference type="NCBI Taxonomy" id="747525"/>
    <lineage>
        <taxon>Eukaryota</taxon>
        <taxon>Fungi</taxon>
        <taxon>Dikarya</taxon>
        <taxon>Basidiomycota</taxon>
        <taxon>Agaricomycotina</taxon>
        <taxon>Agaricomycetes</taxon>
        <taxon>Russulales</taxon>
        <taxon>Bondarzewiaceae</taxon>
        <taxon>Heterobasidion</taxon>
        <taxon>Heterobasidion annosum species complex</taxon>
    </lineage>
</organism>